<proteinExistence type="predicted"/>
<evidence type="ECO:0000313" key="2">
    <source>
        <dbReference type="EMBL" id="KAH7287874.1"/>
    </source>
</evidence>
<evidence type="ECO:0000256" key="1">
    <source>
        <dbReference type="SAM" id="SignalP"/>
    </source>
</evidence>
<keyword evidence="3" id="KW-1185">Reference proteome</keyword>
<accession>A0A8T2QW93</accession>
<dbReference type="Gene3D" id="2.60.120.200">
    <property type="match status" value="1"/>
</dbReference>
<feature type="signal peptide" evidence="1">
    <location>
        <begin position="1"/>
        <end position="28"/>
    </location>
</feature>
<reference evidence="2" key="1">
    <citation type="submission" date="2021-08" db="EMBL/GenBank/DDBJ databases">
        <title>WGS assembly of Ceratopteris richardii.</title>
        <authorList>
            <person name="Marchant D.B."/>
            <person name="Chen G."/>
            <person name="Jenkins J."/>
            <person name="Shu S."/>
            <person name="Leebens-Mack J."/>
            <person name="Grimwood J."/>
            <person name="Schmutz J."/>
            <person name="Soltis P."/>
            <person name="Soltis D."/>
            <person name="Chen Z.-H."/>
        </authorList>
    </citation>
    <scope>NUCLEOTIDE SEQUENCE</scope>
    <source>
        <strain evidence="2">Whitten #5841</strain>
        <tissue evidence="2">Leaf</tissue>
    </source>
</reference>
<organism evidence="2 3">
    <name type="scientific">Ceratopteris richardii</name>
    <name type="common">Triangle waterfern</name>
    <dbReference type="NCBI Taxonomy" id="49495"/>
    <lineage>
        <taxon>Eukaryota</taxon>
        <taxon>Viridiplantae</taxon>
        <taxon>Streptophyta</taxon>
        <taxon>Embryophyta</taxon>
        <taxon>Tracheophyta</taxon>
        <taxon>Polypodiopsida</taxon>
        <taxon>Polypodiidae</taxon>
        <taxon>Polypodiales</taxon>
        <taxon>Pteridineae</taxon>
        <taxon>Pteridaceae</taxon>
        <taxon>Parkerioideae</taxon>
        <taxon>Ceratopteris</taxon>
    </lineage>
</organism>
<keyword evidence="1" id="KW-0732">Signal</keyword>
<gene>
    <name evidence="2" type="ORF">KP509_31G001600</name>
</gene>
<dbReference type="InterPro" id="IPR013320">
    <property type="entry name" value="ConA-like_dom_sf"/>
</dbReference>
<name>A0A8T2QW93_CERRI</name>
<protein>
    <recommendedName>
        <fullName evidence="4">Secreted protein</fullName>
    </recommendedName>
</protein>
<dbReference type="AlphaFoldDB" id="A0A8T2QW93"/>
<dbReference type="Proteomes" id="UP000825935">
    <property type="component" value="Chromosome 31"/>
</dbReference>
<feature type="chain" id="PRO_5035729458" description="Secreted protein" evidence="1">
    <location>
        <begin position="29"/>
        <end position="106"/>
    </location>
</feature>
<comment type="caution">
    <text evidence="2">The sequence shown here is derived from an EMBL/GenBank/DDBJ whole genome shotgun (WGS) entry which is preliminary data.</text>
</comment>
<evidence type="ECO:0008006" key="4">
    <source>
        <dbReference type="Google" id="ProtNLM"/>
    </source>
</evidence>
<evidence type="ECO:0000313" key="3">
    <source>
        <dbReference type="Proteomes" id="UP000825935"/>
    </source>
</evidence>
<dbReference type="EMBL" id="CM035436">
    <property type="protein sequence ID" value="KAH7287874.1"/>
    <property type="molecule type" value="Genomic_DNA"/>
</dbReference>
<dbReference type="SUPFAM" id="SSF49899">
    <property type="entry name" value="Concanavalin A-like lectins/glucanases"/>
    <property type="match status" value="1"/>
</dbReference>
<sequence length="106" mass="11786">MLWRCNAQQLHRGRPFLSLSLSVILVSAWPGRSCHGSHTGCFISDFSADAQKLTLLRDAKVLGSALQIAGSQASTVGGVFYSQPVRLTSRFREGLQRQEWCMAWFV</sequence>